<dbReference type="GO" id="GO:0006825">
    <property type="term" value="P:copper ion transport"/>
    <property type="evidence" value="ECO:0007669"/>
    <property type="project" value="InterPro"/>
</dbReference>
<comment type="caution">
    <text evidence="8">The sequence shown here is derived from an EMBL/GenBank/DDBJ whole genome shotgun (WGS) entry which is preliminary data.</text>
</comment>
<dbReference type="InterPro" id="IPR032694">
    <property type="entry name" value="CopC/D"/>
</dbReference>
<feature type="domain" description="Copper resistance protein D" evidence="7">
    <location>
        <begin position="191"/>
        <end position="298"/>
    </location>
</feature>
<feature type="transmembrane region" description="Helical" evidence="6">
    <location>
        <begin position="273"/>
        <end position="298"/>
    </location>
</feature>
<evidence type="ECO:0000256" key="6">
    <source>
        <dbReference type="SAM" id="Phobius"/>
    </source>
</evidence>
<dbReference type="PANTHER" id="PTHR34820:SF4">
    <property type="entry name" value="INNER MEMBRANE PROTEIN YEBZ"/>
    <property type="match status" value="1"/>
</dbReference>
<feature type="transmembrane region" description="Helical" evidence="6">
    <location>
        <begin position="83"/>
        <end position="109"/>
    </location>
</feature>
<gene>
    <name evidence="8" type="primary">copD</name>
    <name evidence="8" type="ORF">SP6_70_00120</name>
</gene>
<sequence>MGDWSLIGVRFALYVTLAALFGLAAFSLYGLRACERGDALALRPWFIASAGLSLLFSGAWVVLMASSMAGTPAWPIDREAVGALLTGSAIGAAWKLRMVMVALAALAALVAGGRGIWLSIVALCSAVALATLAWTGHGAMDEAVMGWVHLIVDILHLIASGAWVGALLGLLLLVSRPAARVDAAHLGLTHRALHGFGAIGTVVVGTILVTGLVNGWMLVGIGNLATLPATLYGQLLIAKLALFVAMLGLASLNRFRLTPAFERSIAADDHKGALGALRTSLAIETACVIAVLGLIAWLGTLAPPASAM</sequence>
<dbReference type="PANTHER" id="PTHR34820">
    <property type="entry name" value="INNER MEMBRANE PROTEIN YEBZ"/>
    <property type="match status" value="1"/>
</dbReference>
<evidence type="ECO:0000313" key="9">
    <source>
        <dbReference type="Proteomes" id="UP000032025"/>
    </source>
</evidence>
<dbReference type="Proteomes" id="UP000032025">
    <property type="component" value="Unassembled WGS sequence"/>
</dbReference>
<feature type="transmembrane region" description="Helical" evidence="6">
    <location>
        <begin position="12"/>
        <end position="31"/>
    </location>
</feature>
<evidence type="ECO:0000256" key="3">
    <source>
        <dbReference type="ARBA" id="ARBA00022692"/>
    </source>
</evidence>
<feature type="transmembrane region" description="Helical" evidence="6">
    <location>
        <begin position="231"/>
        <end position="252"/>
    </location>
</feature>
<comment type="subcellular location">
    <subcellularLocation>
        <location evidence="1">Cell membrane</location>
        <topology evidence="1">Multi-pass membrane protein</topology>
    </subcellularLocation>
</comment>
<dbReference type="EMBL" id="BBJS01000070">
    <property type="protein sequence ID" value="GAN15872.1"/>
    <property type="molecule type" value="Genomic_DNA"/>
</dbReference>
<organism evidence="8 9">
    <name type="scientific">Sphingomonas paucimobilis NBRC 13935</name>
    <dbReference type="NCBI Taxonomy" id="1219050"/>
    <lineage>
        <taxon>Bacteria</taxon>
        <taxon>Pseudomonadati</taxon>
        <taxon>Pseudomonadota</taxon>
        <taxon>Alphaproteobacteria</taxon>
        <taxon>Sphingomonadales</taxon>
        <taxon>Sphingomonadaceae</taxon>
        <taxon>Sphingomonas</taxon>
    </lineage>
</organism>
<name>A0A0C9NHZ3_SPHPI</name>
<protein>
    <submittedName>
        <fullName evidence="8">CopD protein</fullName>
    </submittedName>
</protein>
<feature type="transmembrane region" description="Helical" evidence="6">
    <location>
        <begin position="43"/>
        <end position="63"/>
    </location>
</feature>
<keyword evidence="2" id="KW-1003">Cell membrane</keyword>
<reference evidence="8 9" key="1">
    <citation type="submission" date="2014-08" db="EMBL/GenBank/DDBJ databases">
        <title>Whole genome shotgun sequence of Sphingomonas paucimobilis NBRC 13935.</title>
        <authorList>
            <person name="Hosoyama A."/>
            <person name="Hashimoto M."/>
            <person name="Hosoyama Y."/>
            <person name="Noguchi M."/>
            <person name="Uohara A."/>
            <person name="Ohji S."/>
            <person name="Katano-Makiyama Y."/>
            <person name="Ichikawa N."/>
            <person name="Kimura A."/>
            <person name="Yamazoe A."/>
            <person name="Fujita N."/>
        </authorList>
    </citation>
    <scope>NUCLEOTIDE SEQUENCE [LARGE SCALE GENOMIC DNA]</scope>
    <source>
        <strain evidence="8 9">NBRC 13935</strain>
    </source>
</reference>
<evidence type="ECO:0000259" key="7">
    <source>
        <dbReference type="Pfam" id="PF05425"/>
    </source>
</evidence>
<proteinExistence type="predicted"/>
<evidence type="ECO:0000256" key="4">
    <source>
        <dbReference type="ARBA" id="ARBA00022989"/>
    </source>
</evidence>
<keyword evidence="5 6" id="KW-0472">Membrane</keyword>
<keyword evidence="3 6" id="KW-0812">Transmembrane</keyword>
<evidence type="ECO:0000313" key="8">
    <source>
        <dbReference type="EMBL" id="GAN15872.1"/>
    </source>
</evidence>
<evidence type="ECO:0000256" key="2">
    <source>
        <dbReference type="ARBA" id="ARBA00022475"/>
    </source>
</evidence>
<feature type="transmembrane region" description="Helical" evidence="6">
    <location>
        <begin position="116"/>
        <end position="134"/>
    </location>
</feature>
<dbReference type="NCBIfam" id="NF033808">
    <property type="entry name" value="copper_CopD"/>
    <property type="match status" value="1"/>
</dbReference>
<dbReference type="GeneID" id="78525829"/>
<evidence type="ECO:0000256" key="5">
    <source>
        <dbReference type="ARBA" id="ARBA00023136"/>
    </source>
</evidence>
<keyword evidence="9" id="KW-1185">Reference proteome</keyword>
<feature type="transmembrane region" description="Helical" evidence="6">
    <location>
        <begin position="154"/>
        <end position="174"/>
    </location>
</feature>
<dbReference type="RefSeq" id="WP_042469566.1">
    <property type="nucleotide sequence ID" value="NZ_BBJS01000070.1"/>
</dbReference>
<feature type="transmembrane region" description="Helical" evidence="6">
    <location>
        <begin position="195"/>
        <end position="219"/>
    </location>
</feature>
<dbReference type="InterPro" id="IPR008457">
    <property type="entry name" value="Cu-R_CopD_dom"/>
</dbReference>
<dbReference type="GO" id="GO:0005886">
    <property type="term" value="C:plasma membrane"/>
    <property type="evidence" value="ECO:0007669"/>
    <property type="project" value="UniProtKB-SubCell"/>
</dbReference>
<keyword evidence="4 6" id="KW-1133">Transmembrane helix</keyword>
<evidence type="ECO:0000256" key="1">
    <source>
        <dbReference type="ARBA" id="ARBA00004651"/>
    </source>
</evidence>
<dbReference type="InterPro" id="IPR047689">
    <property type="entry name" value="CopD"/>
</dbReference>
<accession>A0A0C9NHZ3</accession>
<dbReference type="Pfam" id="PF05425">
    <property type="entry name" value="CopD"/>
    <property type="match status" value="1"/>
</dbReference>
<dbReference type="AlphaFoldDB" id="A0A0C9NHZ3"/>